<organism evidence="2 3">
    <name type="scientific">Primorskyibacter sedentarius</name>
    <dbReference type="NCBI Taxonomy" id="745311"/>
    <lineage>
        <taxon>Bacteria</taxon>
        <taxon>Pseudomonadati</taxon>
        <taxon>Pseudomonadota</taxon>
        <taxon>Alphaproteobacteria</taxon>
        <taxon>Rhodobacterales</taxon>
        <taxon>Roseobacteraceae</taxon>
        <taxon>Primorskyibacter</taxon>
    </lineage>
</organism>
<dbReference type="Pfam" id="PF13403">
    <property type="entry name" value="Hint_2"/>
    <property type="match status" value="1"/>
</dbReference>
<evidence type="ECO:0000313" key="2">
    <source>
        <dbReference type="EMBL" id="TCS65847.1"/>
    </source>
</evidence>
<dbReference type="Proteomes" id="UP000295696">
    <property type="component" value="Unassembled WGS sequence"/>
</dbReference>
<dbReference type="AlphaFoldDB" id="A0A4R3JIH6"/>
<dbReference type="InterPro" id="IPR028992">
    <property type="entry name" value="Hedgehog/Intein_dom"/>
</dbReference>
<keyword evidence="3" id="KW-1185">Reference proteome</keyword>
<accession>A0A4R3JIH6</accession>
<dbReference type="InterPro" id="IPR036844">
    <property type="entry name" value="Hint_dom_sf"/>
</dbReference>
<feature type="domain" description="Hedgehog/Intein (Hint)" evidence="1">
    <location>
        <begin position="158"/>
        <end position="302"/>
    </location>
</feature>
<evidence type="ECO:0000259" key="1">
    <source>
        <dbReference type="Pfam" id="PF13403"/>
    </source>
</evidence>
<dbReference type="RefSeq" id="WP_165907478.1">
    <property type="nucleotide sequence ID" value="NZ_SLZU01000003.1"/>
</dbReference>
<dbReference type="EMBL" id="SLZU01000003">
    <property type="protein sequence ID" value="TCS65847.1"/>
    <property type="molecule type" value="Genomic_DNA"/>
</dbReference>
<comment type="caution">
    <text evidence="2">The sequence shown here is derived from an EMBL/GenBank/DDBJ whole genome shotgun (WGS) entry which is preliminary data.</text>
</comment>
<evidence type="ECO:0000313" key="3">
    <source>
        <dbReference type="Proteomes" id="UP000295696"/>
    </source>
</evidence>
<name>A0A4R3JIH6_9RHOB</name>
<dbReference type="SUPFAM" id="SSF51294">
    <property type="entry name" value="Hedgehog/intein (Hint) domain"/>
    <property type="match status" value="1"/>
</dbReference>
<protein>
    <submittedName>
        <fullName evidence="2">Hint domain-containing protein</fullName>
    </submittedName>
</protein>
<reference evidence="2 3" key="1">
    <citation type="submission" date="2019-03" db="EMBL/GenBank/DDBJ databases">
        <title>Genomic Encyclopedia of Type Strains, Phase IV (KMG-IV): sequencing the most valuable type-strain genomes for metagenomic binning, comparative biology and taxonomic classification.</title>
        <authorList>
            <person name="Goeker M."/>
        </authorList>
    </citation>
    <scope>NUCLEOTIDE SEQUENCE [LARGE SCALE GENOMIC DNA]</scope>
    <source>
        <strain evidence="2 3">DSM 104836</strain>
    </source>
</reference>
<proteinExistence type="predicted"/>
<dbReference type="Gene3D" id="2.170.16.10">
    <property type="entry name" value="Hedgehog/Intein (Hint) domain"/>
    <property type="match status" value="1"/>
</dbReference>
<sequence length="396" mass="42624">MVTRTIEAYDNELLTVASGSPSLRPGSAIINNSDSPDGTIYEFSGGAPVTVTLEDTSANQDVFNDDDYGNHRITDGAGLVDTGKGVEAESLFYMRALDNCGNPTGPTITVRVYSQDNNYGNVWGFNSDTPLEAGTQYVKVAGSNTGSASYSSFTADPVCYAEGTLIDTPDGPVPVEMLEPEHLVWTFDHGPVPVKWVRSEAHQLSMTAADQKPILIGAGALGAGLPDRDLVVSPQHRILVGGHGQLQDLFPSEAYVPAKSLTALKGIRQMKGKKAINWVHFACERHEVVMANGCLSESLLLGPMVLRSMTAHDRSAMTKIFGLAKPHDLALNGPLARDCLSVGAARRHIAKGLKARKQRQDDVIRKWDEDAALEKRDAALMRDIRAMDLPGLKSVA</sequence>
<gene>
    <name evidence="2" type="ORF">EDD52_103265</name>
</gene>